<keyword evidence="1" id="KW-0812">Transmembrane</keyword>
<name>A0A9Q3F3U6_9BASI</name>
<feature type="transmembrane region" description="Helical" evidence="1">
    <location>
        <begin position="138"/>
        <end position="157"/>
    </location>
</feature>
<gene>
    <name evidence="2" type="ORF">O181_069925</name>
</gene>
<evidence type="ECO:0000313" key="2">
    <source>
        <dbReference type="EMBL" id="MBW0530210.1"/>
    </source>
</evidence>
<keyword evidence="3" id="KW-1185">Reference proteome</keyword>
<reference evidence="2" key="1">
    <citation type="submission" date="2021-03" db="EMBL/GenBank/DDBJ databases">
        <title>Draft genome sequence of rust myrtle Austropuccinia psidii MF-1, a brazilian biotype.</title>
        <authorList>
            <person name="Quecine M.C."/>
            <person name="Pachon D.M.R."/>
            <person name="Bonatelli M.L."/>
            <person name="Correr F.H."/>
            <person name="Franceschini L.M."/>
            <person name="Leite T.F."/>
            <person name="Margarido G.R.A."/>
            <person name="Almeida C.A."/>
            <person name="Ferrarezi J.A."/>
            <person name="Labate C.A."/>
        </authorList>
    </citation>
    <scope>NUCLEOTIDE SEQUENCE</scope>
    <source>
        <strain evidence="2">MF-1</strain>
    </source>
</reference>
<accession>A0A9Q3F3U6</accession>
<dbReference type="EMBL" id="AVOT02035801">
    <property type="protein sequence ID" value="MBW0530210.1"/>
    <property type="molecule type" value="Genomic_DNA"/>
</dbReference>
<organism evidence="2 3">
    <name type="scientific">Austropuccinia psidii MF-1</name>
    <dbReference type="NCBI Taxonomy" id="1389203"/>
    <lineage>
        <taxon>Eukaryota</taxon>
        <taxon>Fungi</taxon>
        <taxon>Dikarya</taxon>
        <taxon>Basidiomycota</taxon>
        <taxon>Pucciniomycotina</taxon>
        <taxon>Pucciniomycetes</taxon>
        <taxon>Pucciniales</taxon>
        <taxon>Sphaerophragmiaceae</taxon>
        <taxon>Austropuccinia</taxon>
    </lineage>
</organism>
<evidence type="ECO:0000256" key="1">
    <source>
        <dbReference type="SAM" id="Phobius"/>
    </source>
</evidence>
<proteinExistence type="predicted"/>
<keyword evidence="1" id="KW-1133">Transmembrane helix</keyword>
<dbReference type="Proteomes" id="UP000765509">
    <property type="component" value="Unassembled WGS sequence"/>
</dbReference>
<keyword evidence="1" id="KW-0472">Membrane</keyword>
<sequence length="158" mass="17711">MLSECQRRCQFPEGRHPITRSGYKYLAPLRRRLPSHTHPSLTDRILVRDRLKIRYPLQTVISQIHLRKRKCLPVVAPTSSSPTEACALALVNLAPPETWVLAAVTRRLAAVALRQFYLWTPLTVAFACKTITHALALTVYAIATTWLALAALSLTSIT</sequence>
<evidence type="ECO:0000313" key="3">
    <source>
        <dbReference type="Proteomes" id="UP000765509"/>
    </source>
</evidence>
<protein>
    <submittedName>
        <fullName evidence="2">Uncharacterized protein</fullName>
    </submittedName>
</protein>
<dbReference type="AlphaFoldDB" id="A0A9Q3F3U6"/>
<comment type="caution">
    <text evidence="2">The sequence shown here is derived from an EMBL/GenBank/DDBJ whole genome shotgun (WGS) entry which is preliminary data.</text>
</comment>